<evidence type="ECO:0000256" key="5">
    <source>
        <dbReference type="ARBA" id="ARBA00022723"/>
    </source>
</evidence>
<dbReference type="GO" id="GO:0031408">
    <property type="term" value="P:oxylipin biosynthetic process"/>
    <property type="evidence" value="ECO:0007669"/>
    <property type="project" value="UniProtKB-KW"/>
</dbReference>
<dbReference type="AlphaFoldDB" id="T5AN18"/>
<evidence type="ECO:0000256" key="13">
    <source>
        <dbReference type="ARBA" id="ARBA00023160"/>
    </source>
</evidence>
<organism evidence="14 15">
    <name type="scientific">Ophiocordyceps sinensis (strain Co18 / CGMCC 3.14243)</name>
    <name type="common">Yarsagumba caterpillar fungus</name>
    <name type="synonym">Hirsutella sinensis</name>
    <dbReference type="NCBI Taxonomy" id="911162"/>
    <lineage>
        <taxon>Eukaryota</taxon>
        <taxon>Fungi</taxon>
        <taxon>Dikarya</taxon>
        <taxon>Ascomycota</taxon>
        <taxon>Pezizomycotina</taxon>
        <taxon>Sordariomycetes</taxon>
        <taxon>Hypocreomycetidae</taxon>
        <taxon>Hypocreales</taxon>
        <taxon>Ophiocordycipitaceae</taxon>
        <taxon>Ophiocordyceps</taxon>
    </lineage>
</organism>
<keyword evidence="4" id="KW-0349">Heme</keyword>
<keyword evidence="5" id="KW-0479">Metal-binding</keyword>
<gene>
    <name evidence="14" type="ORF">OCS_00292</name>
</gene>
<accession>T5AN18</accession>
<keyword evidence="7" id="KW-0611">Plant defense</keyword>
<keyword evidence="9" id="KW-0223">Dioxygenase</keyword>
<dbReference type="PRINTS" id="PR00457">
    <property type="entry name" value="ANPEROXIDASE"/>
</dbReference>
<evidence type="ECO:0000256" key="4">
    <source>
        <dbReference type="ARBA" id="ARBA00022617"/>
    </source>
</evidence>
<dbReference type="HOGENOM" id="CLU_033051_0_0_1"/>
<dbReference type="InterPro" id="IPR037120">
    <property type="entry name" value="Haem_peroxidase_sf_animal"/>
</dbReference>
<evidence type="ECO:0000256" key="6">
    <source>
        <dbReference type="ARBA" id="ARBA00022767"/>
    </source>
</evidence>
<dbReference type="EMBL" id="KE652184">
    <property type="protein sequence ID" value="EQL03989.1"/>
    <property type="molecule type" value="Genomic_DNA"/>
</dbReference>
<evidence type="ECO:0000256" key="11">
    <source>
        <dbReference type="ARBA" id="ARBA00023004"/>
    </source>
</evidence>
<dbReference type="Proteomes" id="UP000019374">
    <property type="component" value="Unassembled WGS sequence"/>
</dbReference>
<reference evidence="14 15" key="1">
    <citation type="journal article" date="2013" name="Chin. Sci. Bull.">
        <title>Genome survey uncovers the secrets of sex and lifestyle in caterpillar fungus.</title>
        <authorList>
            <person name="Hu X."/>
            <person name="Zhang Y."/>
            <person name="Xiao G."/>
            <person name="Zheng P."/>
            <person name="Xia Y."/>
            <person name="Zhang X."/>
            <person name="St Leger R.J."/>
            <person name="Liu X."/>
            <person name="Wang C."/>
        </authorList>
    </citation>
    <scope>NUCLEOTIDE SEQUENCE [LARGE SCALE GENOMIC DNA]</scope>
    <source>
        <strain evidence="15">Co18 / CGMCC 3.14243</strain>
        <tissue evidence="14">Fruit-body</tissue>
    </source>
</reference>
<dbReference type="GO" id="GO:0004601">
    <property type="term" value="F:peroxidase activity"/>
    <property type="evidence" value="ECO:0007669"/>
    <property type="project" value="UniProtKB-KW"/>
</dbReference>
<dbReference type="PANTHER" id="PTHR11903">
    <property type="entry name" value="PROSTAGLANDIN G/H SYNTHASE"/>
    <property type="match status" value="1"/>
</dbReference>
<evidence type="ECO:0000256" key="7">
    <source>
        <dbReference type="ARBA" id="ARBA00022821"/>
    </source>
</evidence>
<dbReference type="eggNOG" id="KOG2408">
    <property type="taxonomic scope" value="Eukaryota"/>
</dbReference>
<dbReference type="SUPFAM" id="SSF48113">
    <property type="entry name" value="Heme-dependent peroxidases"/>
    <property type="match status" value="1"/>
</dbReference>
<dbReference type="OrthoDB" id="823504at2759"/>
<evidence type="ECO:0000256" key="8">
    <source>
        <dbReference type="ARBA" id="ARBA00022832"/>
    </source>
</evidence>
<evidence type="ECO:0000256" key="1">
    <source>
        <dbReference type="ARBA" id="ARBA00001913"/>
    </source>
</evidence>
<keyword evidence="6" id="KW-0925">Oxylipin biosynthesis</keyword>
<comment type="cofactor">
    <cofactor evidence="1">
        <name>Ca(2+)</name>
        <dbReference type="ChEBI" id="CHEBI:29108"/>
    </cofactor>
</comment>
<dbReference type="GO" id="GO:0046872">
    <property type="term" value="F:metal ion binding"/>
    <property type="evidence" value="ECO:0007669"/>
    <property type="project" value="UniProtKB-KW"/>
</dbReference>
<keyword evidence="11" id="KW-0408">Iron</keyword>
<evidence type="ECO:0000256" key="10">
    <source>
        <dbReference type="ARBA" id="ARBA00023002"/>
    </source>
</evidence>
<dbReference type="GO" id="GO:0006979">
    <property type="term" value="P:response to oxidative stress"/>
    <property type="evidence" value="ECO:0007669"/>
    <property type="project" value="InterPro"/>
</dbReference>
<evidence type="ECO:0000256" key="3">
    <source>
        <dbReference type="ARBA" id="ARBA00022559"/>
    </source>
</evidence>
<dbReference type="PANTHER" id="PTHR11903:SF11">
    <property type="entry name" value="ALPHA-DIOXYGENASE 1"/>
    <property type="match status" value="1"/>
</dbReference>
<keyword evidence="10" id="KW-0560">Oxidoreductase</keyword>
<proteinExistence type="predicted"/>
<keyword evidence="12" id="KW-0443">Lipid metabolism</keyword>
<keyword evidence="8" id="KW-0276">Fatty acid metabolism</keyword>
<dbReference type="GO" id="GO:0006633">
    <property type="term" value="P:fatty acid biosynthetic process"/>
    <property type="evidence" value="ECO:0007669"/>
    <property type="project" value="UniProtKB-KW"/>
</dbReference>
<keyword evidence="3 14" id="KW-0575">Peroxidase</keyword>
<evidence type="ECO:0000313" key="15">
    <source>
        <dbReference type="Proteomes" id="UP000019374"/>
    </source>
</evidence>
<name>T5AN18_OPHSC</name>
<keyword evidence="2" id="KW-0444">Lipid biosynthesis</keyword>
<dbReference type="GO" id="GO:0020037">
    <property type="term" value="F:heme binding"/>
    <property type="evidence" value="ECO:0007669"/>
    <property type="project" value="InterPro"/>
</dbReference>
<dbReference type="Gene3D" id="1.10.640.10">
    <property type="entry name" value="Haem peroxidase domain superfamily, animal type"/>
    <property type="match status" value="2"/>
</dbReference>
<dbReference type="GO" id="GO:0016702">
    <property type="term" value="F:oxidoreductase activity, acting on single donors with incorporation of molecular oxygen, incorporation of two atoms of oxygen"/>
    <property type="evidence" value="ECO:0007669"/>
    <property type="project" value="TreeGrafter"/>
</dbReference>
<dbReference type="InterPro" id="IPR010255">
    <property type="entry name" value="Haem_peroxidase_sf"/>
</dbReference>
<evidence type="ECO:0000256" key="12">
    <source>
        <dbReference type="ARBA" id="ARBA00023098"/>
    </source>
</evidence>
<dbReference type="GO" id="GO:0006952">
    <property type="term" value="P:defense response"/>
    <property type="evidence" value="ECO:0007669"/>
    <property type="project" value="UniProtKB-KW"/>
</dbReference>
<dbReference type="Pfam" id="PF03098">
    <property type="entry name" value="An_peroxidase"/>
    <property type="match status" value="2"/>
</dbReference>
<dbReference type="InterPro" id="IPR034815">
    <property type="entry name" value="A_dioxygenase"/>
</dbReference>
<dbReference type="PROSITE" id="PS50292">
    <property type="entry name" value="PEROXIDASE_3"/>
    <property type="match status" value="1"/>
</dbReference>
<evidence type="ECO:0000313" key="14">
    <source>
        <dbReference type="EMBL" id="EQL03989.1"/>
    </source>
</evidence>
<protein>
    <submittedName>
        <fullName evidence="14">Peroxidase family protein</fullName>
    </submittedName>
</protein>
<keyword evidence="13" id="KW-0275">Fatty acid biosynthesis</keyword>
<dbReference type="InterPro" id="IPR019791">
    <property type="entry name" value="Haem_peroxidase_animal"/>
</dbReference>
<dbReference type="CDD" id="cd09818">
    <property type="entry name" value="PIOX_like"/>
    <property type="match status" value="1"/>
</dbReference>
<evidence type="ECO:0000256" key="2">
    <source>
        <dbReference type="ARBA" id="ARBA00022516"/>
    </source>
</evidence>
<evidence type="ECO:0000256" key="9">
    <source>
        <dbReference type="ARBA" id="ARBA00022964"/>
    </source>
</evidence>
<dbReference type="InterPro" id="IPR050783">
    <property type="entry name" value="Oxylipin_biosynth_metab"/>
</dbReference>
<sequence length="576" mass="65119">MPGQIPPYRPSLFDRFVAKAFGIINKVVPWYKFPGLIGALNLTAIRTTLRINNLHDGYPPGHPVADAADEEPMDERFLHARNSDGKYNSLAMPRMGCAGMRFGRQFPREYCRKPTEEELWNPSPRLISETFMKRRERGFIPAVTLNLLAAAWIQFQTHDWMAHEKAHDSYDIPLPPGDGWPGGRMELLKTKPDEILDASDLETPGYKNENTAWWDSSQIYGSSEAATEKLRTTHEDGKLAKIPLKGAASGPVPYDAAGVPLTGFVDNWWFGLHILHSLFVLEHNAVCDKLRQAYPDWRGTKIFDVARLVNCALMAKIHTVEWTPAVLGHPALQIGMKANWWGLAGEKLTKLVGRLSKTSETISGIPGSKTDLFGVPYSLTEEFVSVYRMHPLIPGKSRRHRTHHSTVPINDLIFSHAQEPFKAGLDLSDAFYSFGINYAGAITNNNYPDFLRNLRTPDGQFRDLGTVDILRDRERGVPRYNHERLIKGFGFSETAFRIFVIMASNRLKSDRFFADSWNAETYTKEGLDWVQNTTMKDILRRHCPELGRVLDHSKNPFAPWSKLPKSKAYGGVETNA</sequence>